<dbReference type="PANTHER" id="PTHR36180">
    <property type="entry name" value="DNA-BINDING PROTEIN-RELATED-RELATED"/>
    <property type="match status" value="1"/>
</dbReference>
<feature type="domain" description="Bro-N" evidence="1">
    <location>
        <begin position="2"/>
        <end position="106"/>
    </location>
</feature>
<evidence type="ECO:0000259" key="1">
    <source>
        <dbReference type="PROSITE" id="PS51750"/>
    </source>
</evidence>
<evidence type="ECO:0000313" key="3">
    <source>
        <dbReference type="Proteomes" id="UP001320898"/>
    </source>
</evidence>
<accession>A0AAW5QVR0</accession>
<dbReference type="PANTHER" id="PTHR36180:SF2">
    <property type="entry name" value="BRO FAMILY PROTEIN"/>
    <property type="match status" value="1"/>
</dbReference>
<dbReference type="Proteomes" id="UP001320898">
    <property type="component" value="Unassembled WGS sequence"/>
</dbReference>
<dbReference type="EMBL" id="JALIDZ010000004">
    <property type="protein sequence ID" value="MCT8972146.1"/>
    <property type="molecule type" value="Genomic_DNA"/>
</dbReference>
<dbReference type="Pfam" id="PF02498">
    <property type="entry name" value="Bro-N"/>
    <property type="match status" value="1"/>
</dbReference>
<name>A0AAW5QVR0_9HYPH</name>
<dbReference type="PROSITE" id="PS51750">
    <property type="entry name" value="BRO_N"/>
    <property type="match status" value="1"/>
</dbReference>
<proteinExistence type="predicted"/>
<evidence type="ECO:0000313" key="2">
    <source>
        <dbReference type="EMBL" id="MCT8972146.1"/>
    </source>
</evidence>
<keyword evidence="3" id="KW-1185">Reference proteome</keyword>
<dbReference type="SMART" id="SM01040">
    <property type="entry name" value="Bro-N"/>
    <property type="match status" value="1"/>
</dbReference>
<dbReference type="InterPro" id="IPR003497">
    <property type="entry name" value="BRO_N_domain"/>
</dbReference>
<sequence length="269" mass="31434">MQYALQVFEYENLDEFRIYDVNGEPWFVLIDVCRALDIKNSRDAASRLDDDEKGVTQTAPPEGRKNVRIINESGLYSLILRSDKPEAKRFKKWITSEVLPSIRRTGGYQLRPNTPSFIRRYNANWDRVDIGYFSVISELAIRVWGRLEQVGHVMADKAPDGTEIRPDVSVGKLFADWLRDEHPDHAYNFSYYRHWTPEGEFEARQYPNEIWPMFVHYVDTVWIPEHAERYFGARDVAALPHLPKLLPAPDKPKPGMMRARTVRRLRPTA</sequence>
<dbReference type="InterPro" id="IPR058744">
    <property type="entry name" value="BstA-like_C"/>
</dbReference>
<organism evidence="2 3">
    <name type="scientific">Microbaculum marinisediminis</name>
    <dbReference type="NCBI Taxonomy" id="2931392"/>
    <lineage>
        <taxon>Bacteria</taxon>
        <taxon>Pseudomonadati</taxon>
        <taxon>Pseudomonadota</taxon>
        <taxon>Alphaproteobacteria</taxon>
        <taxon>Hyphomicrobiales</taxon>
        <taxon>Tepidamorphaceae</taxon>
        <taxon>Microbaculum</taxon>
    </lineage>
</organism>
<dbReference type="RefSeq" id="WP_261615721.1">
    <property type="nucleotide sequence ID" value="NZ_JALIDZ010000004.1"/>
</dbReference>
<dbReference type="Pfam" id="PF26567">
    <property type="entry name" value="BstA_C"/>
    <property type="match status" value="1"/>
</dbReference>
<dbReference type="AlphaFoldDB" id="A0AAW5QVR0"/>
<comment type="caution">
    <text evidence="2">The sequence shown here is derived from an EMBL/GenBank/DDBJ whole genome shotgun (WGS) entry which is preliminary data.</text>
</comment>
<reference evidence="2 3" key="1">
    <citation type="submission" date="2022-04" db="EMBL/GenBank/DDBJ databases">
        <authorList>
            <person name="Ye Y.-Q."/>
            <person name="Du Z.-J."/>
        </authorList>
    </citation>
    <scope>NUCLEOTIDE SEQUENCE [LARGE SCALE GENOMIC DNA]</scope>
    <source>
        <strain evidence="2 3">A6E488</strain>
    </source>
</reference>
<protein>
    <submittedName>
        <fullName evidence="2">Bro-N domain-containing protein</fullName>
    </submittedName>
</protein>
<gene>
    <name evidence="2" type="ORF">MUB46_09785</name>
</gene>